<name>A0A9N9A667_9GLOM</name>
<organism evidence="8 9">
    <name type="scientific">Paraglomus occultum</name>
    <dbReference type="NCBI Taxonomy" id="144539"/>
    <lineage>
        <taxon>Eukaryota</taxon>
        <taxon>Fungi</taxon>
        <taxon>Fungi incertae sedis</taxon>
        <taxon>Mucoromycota</taxon>
        <taxon>Glomeromycotina</taxon>
        <taxon>Glomeromycetes</taxon>
        <taxon>Paraglomerales</taxon>
        <taxon>Paraglomeraceae</taxon>
        <taxon>Paraglomus</taxon>
    </lineage>
</organism>
<evidence type="ECO:0000256" key="1">
    <source>
        <dbReference type="ARBA" id="ARBA00022468"/>
    </source>
</evidence>
<feature type="region of interest" description="Disordered" evidence="6">
    <location>
        <begin position="216"/>
        <end position="277"/>
    </location>
</feature>
<dbReference type="InterPro" id="IPR037278">
    <property type="entry name" value="ARFGAP/RecO"/>
</dbReference>
<evidence type="ECO:0000256" key="2">
    <source>
        <dbReference type="ARBA" id="ARBA00022723"/>
    </source>
</evidence>
<evidence type="ECO:0000313" key="9">
    <source>
        <dbReference type="Proteomes" id="UP000789572"/>
    </source>
</evidence>
<dbReference type="SMART" id="SM00105">
    <property type="entry name" value="ArfGap"/>
    <property type="match status" value="1"/>
</dbReference>
<keyword evidence="1" id="KW-0343">GTPase activation</keyword>
<proteinExistence type="predicted"/>
<keyword evidence="2" id="KW-0479">Metal-binding</keyword>
<sequence>MSEPTKAQISEMFKKFTAQRANKMCFDCNAKNPSWASVTFGIYLCLDCSSVHRNLGVHISFVRSTSLDSWTWDQLRIMKVGGNAAASAYFAKHGSSILNTKDVTAKYTSRVAVKYKEELQRRAKQDALDDPGFVLLQENEQPSSSVQTDDFFDSFLSGNASKSTSTATSTSTPTSSVTLTKPKPAQSKILSKPTASKKPKKGLGAVAVKRNIEEAEQKAKEEEEFSVRTTYSRNSSEQAQERSEESASFSSRLAYNDSSLGGGRADIGSNTKIGSDDMDRLGMGMSRLGFGSIGPPPEKTTVEREDRYTGFGSSSFKSSRDYEDNRSSASADVNYAQQTFGNQKSISSDQFFGRNAYDPEAQSAASDRLRQFQGATSISSEDYFGRKEEPVKSDGLDLNNLELSAREIARKFAEQAATDYEAVKIAVERGSDKLKEYIEAIQVGFGKFWRVCWLFGYW</sequence>
<dbReference type="AlphaFoldDB" id="A0A9N9A667"/>
<dbReference type="Gene3D" id="1.10.220.150">
    <property type="entry name" value="Arf GTPase activating protein"/>
    <property type="match status" value="1"/>
</dbReference>
<dbReference type="FunFam" id="1.10.220.150:FF:000004">
    <property type="entry name" value="Putative ADP-ribosylation factor GTPase-activating protein 2"/>
    <property type="match status" value="1"/>
</dbReference>
<feature type="domain" description="Arf-GAP" evidence="7">
    <location>
        <begin position="10"/>
        <end position="119"/>
    </location>
</feature>
<keyword evidence="9" id="KW-1185">Reference proteome</keyword>
<dbReference type="GO" id="GO:0008270">
    <property type="term" value="F:zinc ion binding"/>
    <property type="evidence" value="ECO:0007669"/>
    <property type="project" value="UniProtKB-KW"/>
</dbReference>
<feature type="compositionally biased region" description="Low complexity" evidence="6">
    <location>
        <begin position="161"/>
        <end position="184"/>
    </location>
</feature>
<dbReference type="CDD" id="cd08831">
    <property type="entry name" value="ArfGap_ArfGap2_3_like"/>
    <property type="match status" value="1"/>
</dbReference>
<protein>
    <submittedName>
        <fullName evidence="8">2112_t:CDS:1</fullName>
    </submittedName>
</protein>
<dbReference type="Proteomes" id="UP000789572">
    <property type="component" value="Unassembled WGS sequence"/>
</dbReference>
<feature type="region of interest" description="Disordered" evidence="6">
    <location>
        <begin position="308"/>
        <end position="330"/>
    </location>
</feature>
<keyword evidence="3 5" id="KW-0863">Zinc-finger</keyword>
<dbReference type="OrthoDB" id="983479at2759"/>
<comment type="caution">
    <text evidence="8">The sequence shown here is derived from an EMBL/GenBank/DDBJ whole genome shotgun (WGS) entry which is preliminary data.</text>
</comment>
<dbReference type="GO" id="GO:0005096">
    <property type="term" value="F:GTPase activator activity"/>
    <property type="evidence" value="ECO:0007669"/>
    <property type="project" value="UniProtKB-KW"/>
</dbReference>
<dbReference type="PRINTS" id="PR00405">
    <property type="entry name" value="REVINTRACTNG"/>
</dbReference>
<dbReference type="InterPro" id="IPR038508">
    <property type="entry name" value="ArfGAP_dom_sf"/>
</dbReference>
<evidence type="ECO:0000256" key="6">
    <source>
        <dbReference type="SAM" id="MobiDB-lite"/>
    </source>
</evidence>
<dbReference type="Pfam" id="PF01412">
    <property type="entry name" value="ArfGap"/>
    <property type="match status" value="1"/>
</dbReference>
<reference evidence="8" key="1">
    <citation type="submission" date="2021-06" db="EMBL/GenBank/DDBJ databases">
        <authorList>
            <person name="Kallberg Y."/>
            <person name="Tangrot J."/>
            <person name="Rosling A."/>
        </authorList>
    </citation>
    <scope>NUCLEOTIDE SEQUENCE</scope>
    <source>
        <strain evidence="8">IA702</strain>
    </source>
</reference>
<evidence type="ECO:0000256" key="5">
    <source>
        <dbReference type="PROSITE-ProRule" id="PRU00288"/>
    </source>
</evidence>
<dbReference type="GO" id="GO:0048205">
    <property type="term" value="P:COPI coating of Golgi vesicle"/>
    <property type="evidence" value="ECO:0007669"/>
    <property type="project" value="TreeGrafter"/>
</dbReference>
<evidence type="ECO:0000259" key="7">
    <source>
        <dbReference type="PROSITE" id="PS50115"/>
    </source>
</evidence>
<keyword evidence="4" id="KW-0862">Zinc</keyword>
<evidence type="ECO:0000256" key="3">
    <source>
        <dbReference type="ARBA" id="ARBA00022771"/>
    </source>
</evidence>
<dbReference type="SUPFAM" id="SSF57863">
    <property type="entry name" value="ArfGap/RecO-like zinc finger"/>
    <property type="match status" value="1"/>
</dbReference>
<dbReference type="InterPro" id="IPR001164">
    <property type="entry name" value="ArfGAP_dom"/>
</dbReference>
<dbReference type="PANTHER" id="PTHR45686:SF4">
    <property type="entry name" value="ADP-RIBOSYLATION FACTOR GTPASE ACTIVATING PROTEIN 3, ISOFORM H"/>
    <property type="match status" value="1"/>
</dbReference>
<dbReference type="PROSITE" id="PS50115">
    <property type="entry name" value="ARFGAP"/>
    <property type="match status" value="1"/>
</dbReference>
<evidence type="ECO:0000256" key="4">
    <source>
        <dbReference type="ARBA" id="ARBA00022833"/>
    </source>
</evidence>
<dbReference type="PANTHER" id="PTHR45686">
    <property type="entry name" value="ADP-RIBOSYLATION FACTOR GTPASE ACTIVATING PROTEIN 3, ISOFORM H-RELATED"/>
    <property type="match status" value="1"/>
</dbReference>
<dbReference type="GO" id="GO:0000139">
    <property type="term" value="C:Golgi membrane"/>
    <property type="evidence" value="ECO:0007669"/>
    <property type="project" value="GOC"/>
</dbReference>
<accession>A0A9N9A667</accession>
<feature type="region of interest" description="Disordered" evidence="6">
    <location>
        <begin position="160"/>
        <end position="204"/>
    </location>
</feature>
<dbReference type="EMBL" id="CAJVPJ010000387">
    <property type="protein sequence ID" value="CAG8519257.1"/>
    <property type="molecule type" value="Genomic_DNA"/>
</dbReference>
<evidence type="ECO:0000313" key="8">
    <source>
        <dbReference type="EMBL" id="CAG8519257.1"/>
    </source>
</evidence>
<gene>
    <name evidence="8" type="ORF">POCULU_LOCUS3482</name>
</gene>